<feature type="signal peptide" evidence="4">
    <location>
        <begin position="1"/>
        <end position="19"/>
    </location>
</feature>
<comment type="similarity">
    <text evidence="2">Belongs to the major royal jelly protein family.</text>
</comment>
<dbReference type="SUPFAM" id="SSF101898">
    <property type="entry name" value="NHL repeat"/>
    <property type="match status" value="1"/>
</dbReference>
<reference evidence="5 6" key="1">
    <citation type="submission" date="2016-04" db="EMBL/GenBank/DDBJ databases">
        <title>Draft genome of Fonsecaea erecta CBS 125763.</title>
        <authorList>
            <person name="Weiss V.A."/>
            <person name="Vicente V.A."/>
            <person name="Raittz R.T."/>
            <person name="Moreno L.F."/>
            <person name="De Souza E.M."/>
            <person name="Pedrosa F.O."/>
            <person name="Steffens M.B."/>
            <person name="Faoro H."/>
            <person name="Tadra-Sfeir M.Z."/>
            <person name="Najafzadeh M.J."/>
            <person name="Felipe M.S."/>
            <person name="Teixeira M."/>
            <person name="Sun J."/>
            <person name="Xi L."/>
            <person name="Gomes R."/>
            <person name="De Azevedo C.M."/>
            <person name="Salgado C.G."/>
            <person name="Da Silva M.B."/>
            <person name="Nascimento M.F."/>
            <person name="Queiroz-Telles F."/>
            <person name="Attili D.S."/>
            <person name="Gorbushina A."/>
        </authorList>
    </citation>
    <scope>NUCLEOTIDE SEQUENCE [LARGE SCALE GENOMIC DNA]</scope>
    <source>
        <strain evidence="5 6">CBS 125763</strain>
    </source>
</reference>
<dbReference type="GO" id="GO:0005576">
    <property type="term" value="C:extracellular region"/>
    <property type="evidence" value="ECO:0007669"/>
    <property type="project" value="UniProtKB-SubCell"/>
</dbReference>
<evidence type="ECO:0000256" key="2">
    <source>
        <dbReference type="ARBA" id="ARBA00009127"/>
    </source>
</evidence>
<dbReference type="OrthoDB" id="7776143at2759"/>
<keyword evidence="3" id="KW-0964">Secreted</keyword>
<accession>A0A178ZH81</accession>
<evidence type="ECO:0008006" key="7">
    <source>
        <dbReference type="Google" id="ProtNLM"/>
    </source>
</evidence>
<keyword evidence="4" id="KW-0732">Signal</keyword>
<protein>
    <recommendedName>
        <fullName evidence="7">Major royal jelly protein</fullName>
    </recommendedName>
</protein>
<evidence type="ECO:0000256" key="1">
    <source>
        <dbReference type="ARBA" id="ARBA00004613"/>
    </source>
</evidence>
<evidence type="ECO:0000256" key="3">
    <source>
        <dbReference type="ARBA" id="ARBA00022525"/>
    </source>
</evidence>
<comment type="subcellular location">
    <subcellularLocation>
        <location evidence="1">Secreted</location>
    </subcellularLocation>
</comment>
<feature type="chain" id="PRO_5008098519" description="Major royal jelly protein" evidence="4">
    <location>
        <begin position="20"/>
        <end position="441"/>
    </location>
</feature>
<dbReference type="InterPro" id="IPR011042">
    <property type="entry name" value="6-blade_b-propeller_TolB-like"/>
</dbReference>
<dbReference type="AlphaFoldDB" id="A0A178ZH81"/>
<gene>
    <name evidence="5" type="ORF">AYL99_06138</name>
</gene>
<proteinExistence type="inferred from homology"/>
<dbReference type="PANTHER" id="PTHR10009:SF18">
    <property type="entry name" value="PROTEIN YELLOW-LIKE PROTEIN"/>
    <property type="match status" value="1"/>
</dbReference>
<dbReference type="GeneID" id="30010306"/>
<dbReference type="Pfam" id="PF03022">
    <property type="entry name" value="MRJP"/>
    <property type="match status" value="1"/>
</dbReference>
<dbReference type="Proteomes" id="UP000078343">
    <property type="component" value="Unassembled WGS sequence"/>
</dbReference>
<dbReference type="InterPro" id="IPR017996">
    <property type="entry name" value="MRJP/yellow-related"/>
</dbReference>
<comment type="caution">
    <text evidence="5">The sequence shown here is derived from an EMBL/GenBank/DDBJ whole genome shotgun (WGS) entry which is preliminary data.</text>
</comment>
<keyword evidence="6" id="KW-1185">Reference proteome</keyword>
<organism evidence="5 6">
    <name type="scientific">Fonsecaea erecta</name>
    <dbReference type="NCBI Taxonomy" id="1367422"/>
    <lineage>
        <taxon>Eukaryota</taxon>
        <taxon>Fungi</taxon>
        <taxon>Dikarya</taxon>
        <taxon>Ascomycota</taxon>
        <taxon>Pezizomycotina</taxon>
        <taxon>Eurotiomycetes</taxon>
        <taxon>Chaetothyriomycetidae</taxon>
        <taxon>Chaetothyriales</taxon>
        <taxon>Herpotrichiellaceae</taxon>
        <taxon>Fonsecaea</taxon>
    </lineage>
</organism>
<name>A0A178ZH81_9EURO</name>
<evidence type="ECO:0000313" key="5">
    <source>
        <dbReference type="EMBL" id="OAP58841.1"/>
    </source>
</evidence>
<dbReference type="EMBL" id="LVYI01000005">
    <property type="protein sequence ID" value="OAP58841.1"/>
    <property type="molecule type" value="Genomic_DNA"/>
</dbReference>
<dbReference type="Gene3D" id="2.120.10.30">
    <property type="entry name" value="TolB, C-terminal domain"/>
    <property type="match status" value="1"/>
</dbReference>
<dbReference type="RefSeq" id="XP_018692208.1">
    <property type="nucleotide sequence ID" value="XM_018837648.1"/>
</dbReference>
<dbReference type="PANTHER" id="PTHR10009">
    <property type="entry name" value="PROTEIN YELLOW-RELATED"/>
    <property type="match status" value="1"/>
</dbReference>
<evidence type="ECO:0000313" key="6">
    <source>
        <dbReference type="Proteomes" id="UP000078343"/>
    </source>
</evidence>
<sequence>MGVHSLCVAGLALASIAMAQNASLTQDNTISSAGLVSNNSRFDTILRVDNGTYGPAVEEVHYFYKYWPIGIAVSSTSRIFVCYTRGDYDYTVAEVNSTTSETPFPSADLNLPADALNTTFNGIDFGSANSTGLISVQALYITPATSSGRPETLWLLDTGRPTIQSSSGSYTMPYAQPGGPKVVGVNLSNNTVYTTYTFPSTVHYPDSYMNDIRFDLRAGSEVAYIVDSSNEGRNGFIMLNLTDGASWRRLTQHPSVLRTYNALPSYQGHPFYYRNPGMSISHQQEGLDGIQISPDGEYIYYSPLTSQNLYRVPTANLLLQDSQSPLAEQAASNNVSWLGQRGGEANGFEGDSHGLIYMLMPTHNAIYYYDPADLQVHGFIRDPRIIWPDSASIAEDGYFYVIINQLPYQDEWNNAVNLRQFPGAILRAKLLNNATKITSLV</sequence>
<evidence type="ECO:0000256" key="4">
    <source>
        <dbReference type="SAM" id="SignalP"/>
    </source>
</evidence>